<evidence type="ECO:0000259" key="8">
    <source>
        <dbReference type="Pfam" id="PF01416"/>
    </source>
</evidence>
<evidence type="ECO:0000256" key="3">
    <source>
        <dbReference type="ARBA" id="ARBA00023235"/>
    </source>
</evidence>
<dbReference type="GO" id="GO:0031119">
    <property type="term" value="P:tRNA pseudouridine synthesis"/>
    <property type="evidence" value="ECO:0007669"/>
    <property type="project" value="UniProtKB-UniRule"/>
</dbReference>
<dbReference type="InterPro" id="IPR020094">
    <property type="entry name" value="TruA/RsuA/RluB/E/F_N"/>
</dbReference>
<name>A0A942Z856_9FIRM</name>
<dbReference type="CDD" id="cd02570">
    <property type="entry name" value="PseudoU_synth_EcTruA"/>
    <property type="match status" value="1"/>
</dbReference>
<dbReference type="PANTHER" id="PTHR11142">
    <property type="entry name" value="PSEUDOURIDYLATE SYNTHASE"/>
    <property type="match status" value="1"/>
</dbReference>
<dbReference type="GO" id="GO:0003723">
    <property type="term" value="F:RNA binding"/>
    <property type="evidence" value="ECO:0007669"/>
    <property type="project" value="InterPro"/>
</dbReference>
<dbReference type="GO" id="GO:0160147">
    <property type="term" value="F:tRNA pseudouridine(38-40) synthase activity"/>
    <property type="evidence" value="ECO:0007669"/>
    <property type="project" value="UniProtKB-EC"/>
</dbReference>
<dbReference type="FunFam" id="3.30.70.580:FF:000001">
    <property type="entry name" value="tRNA pseudouridine synthase A"/>
    <property type="match status" value="1"/>
</dbReference>
<feature type="domain" description="Pseudouridine synthase I TruA alpha/beta" evidence="8">
    <location>
        <begin position="9"/>
        <end position="105"/>
    </location>
</feature>
<feature type="domain" description="Pseudouridine synthase I TruA alpha/beta" evidence="8">
    <location>
        <begin position="144"/>
        <end position="245"/>
    </location>
</feature>
<evidence type="ECO:0000256" key="5">
    <source>
        <dbReference type="PIRSR" id="PIRSR001430-1"/>
    </source>
</evidence>
<comment type="caution">
    <text evidence="9">The sequence shown here is derived from an EMBL/GenBank/DDBJ whole genome shotgun (WGS) entry which is preliminary data.</text>
</comment>
<keyword evidence="10" id="KW-1185">Reference proteome</keyword>
<dbReference type="SUPFAM" id="SSF55120">
    <property type="entry name" value="Pseudouridine synthase"/>
    <property type="match status" value="1"/>
</dbReference>
<dbReference type="InterPro" id="IPR020097">
    <property type="entry name" value="PsdUridine_synth_TruA_a/b_dom"/>
</dbReference>
<dbReference type="InterPro" id="IPR001406">
    <property type="entry name" value="PsdUridine_synth_TruA"/>
</dbReference>
<dbReference type="HAMAP" id="MF_00171">
    <property type="entry name" value="TruA"/>
    <property type="match status" value="1"/>
</dbReference>
<protein>
    <recommendedName>
        <fullName evidence="4">tRNA pseudouridine synthase A</fullName>
        <ecNumber evidence="4">5.4.99.12</ecNumber>
    </recommendedName>
    <alternativeName>
        <fullName evidence="4">tRNA pseudouridine(38-40) synthase</fullName>
    </alternativeName>
    <alternativeName>
        <fullName evidence="4">tRNA pseudouridylate synthase I</fullName>
    </alternativeName>
    <alternativeName>
        <fullName evidence="4">tRNA-uridine isomerase I</fullName>
    </alternativeName>
</protein>
<dbReference type="EC" id="5.4.99.12" evidence="4"/>
<evidence type="ECO:0000256" key="4">
    <source>
        <dbReference type="HAMAP-Rule" id="MF_00171"/>
    </source>
</evidence>
<dbReference type="Gene3D" id="3.30.70.580">
    <property type="entry name" value="Pseudouridine synthase I, catalytic domain, N-terminal subdomain"/>
    <property type="match status" value="1"/>
</dbReference>
<keyword evidence="3 4" id="KW-0413">Isomerase</keyword>
<dbReference type="RefSeq" id="WP_203367356.1">
    <property type="nucleotide sequence ID" value="NZ_WSFT01000050.1"/>
</dbReference>
<dbReference type="AlphaFoldDB" id="A0A942Z856"/>
<evidence type="ECO:0000313" key="10">
    <source>
        <dbReference type="Proteomes" id="UP000724672"/>
    </source>
</evidence>
<evidence type="ECO:0000256" key="1">
    <source>
        <dbReference type="ARBA" id="ARBA00009375"/>
    </source>
</evidence>
<evidence type="ECO:0000256" key="2">
    <source>
        <dbReference type="ARBA" id="ARBA00022694"/>
    </source>
</evidence>
<feature type="active site" description="Nucleophile" evidence="4 5">
    <location>
        <position position="53"/>
    </location>
</feature>
<gene>
    <name evidence="4 9" type="primary">truA</name>
    <name evidence="9" type="ORF">GOQ27_13255</name>
</gene>
<dbReference type="EMBL" id="WSFT01000050">
    <property type="protein sequence ID" value="MBS4539437.1"/>
    <property type="molecule type" value="Genomic_DNA"/>
</dbReference>
<organism evidence="9 10">
    <name type="scientific">Anaeromonas frigoriresistens</name>
    <dbReference type="NCBI Taxonomy" id="2683708"/>
    <lineage>
        <taxon>Bacteria</taxon>
        <taxon>Bacillati</taxon>
        <taxon>Bacillota</taxon>
        <taxon>Tissierellia</taxon>
        <taxon>Tissierellales</taxon>
        <taxon>Thermohalobacteraceae</taxon>
        <taxon>Anaeromonas</taxon>
    </lineage>
</organism>
<evidence type="ECO:0000256" key="6">
    <source>
        <dbReference type="PIRSR" id="PIRSR001430-2"/>
    </source>
</evidence>
<sequence length="245" mass="28571">MNNYKLKVQYDGGRYRGWQRLGNDDNTIQGKIEEVLSKLVDEEIQINGSSRTDAGVHALAQIANFKTNKKFSEGEVKKYLNKYLPQDISITEVRLVSESFHPRYNAKEKTYLYKIWNKDYTNPFMRKYSMHVDRKLDIKRMEKASEHFIGKHDFTAFSNAKSKKKSKVREIYSVDIEENQGFIEIRVRGNGFLYNMVRKMVGALIEVGIHEMNPDNILKIIDSKERKHVGIMADASGLYLEKVEF</sequence>
<reference evidence="9" key="1">
    <citation type="submission" date="2019-12" db="EMBL/GenBank/DDBJ databases">
        <title>Clostridiaceae gen. nov. sp. nov., isolated from sediment in Xinjiang, China.</title>
        <authorList>
            <person name="Zhang R."/>
        </authorList>
    </citation>
    <scope>NUCLEOTIDE SEQUENCE</scope>
    <source>
        <strain evidence="9">D2Q-11</strain>
    </source>
</reference>
<evidence type="ECO:0000256" key="7">
    <source>
        <dbReference type="RuleBase" id="RU003792"/>
    </source>
</evidence>
<comment type="subunit">
    <text evidence="4">Homodimer.</text>
</comment>
<comment type="caution">
    <text evidence="4">Lacks conserved residue(s) required for the propagation of feature annotation.</text>
</comment>
<comment type="function">
    <text evidence="4">Formation of pseudouridine at positions 38, 39 and 40 in the anticodon stem and loop of transfer RNAs.</text>
</comment>
<comment type="similarity">
    <text evidence="1 4 7">Belongs to the tRNA pseudouridine synthase TruA family.</text>
</comment>
<evidence type="ECO:0000313" key="9">
    <source>
        <dbReference type="EMBL" id="MBS4539437.1"/>
    </source>
</evidence>
<dbReference type="PIRSF" id="PIRSF001430">
    <property type="entry name" value="tRNA_psdUrid_synth"/>
    <property type="match status" value="1"/>
</dbReference>
<feature type="binding site" evidence="4 6">
    <location>
        <position position="111"/>
    </location>
    <ligand>
        <name>substrate</name>
    </ligand>
</feature>
<keyword evidence="2 4" id="KW-0819">tRNA processing</keyword>
<accession>A0A942Z856</accession>
<dbReference type="InterPro" id="IPR020103">
    <property type="entry name" value="PsdUridine_synth_cat_dom_sf"/>
</dbReference>
<comment type="catalytic activity">
    <reaction evidence="4 7">
        <text>uridine(38/39/40) in tRNA = pseudouridine(38/39/40) in tRNA</text>
        <dbReference type="Rhea" id="RHEA:22376"/>
        <dbReference type="Rhea" id="RHEA-COMP:10085"/>
        <dbReference type="Rhea" id="RHEA-COMP:10087"/>
        <dbReference type="ChEBI" id="CHEBI:65314"/>
        <dbReference type="ChEBI" id="CHEBI:65315"/>
        <dbReference type="EC" id="5.4.99.12"/>
    </reaction>
</comment>
<dbReference type="Gene3D" id="3.30.70.660">
    <property type="entry name" value="Pseudouridine synthase I, catalytic domain, C-terminal subdomain"/>
    <property type="match status" value="1"/>
</dbReference>
<dbReference type="NCBIfam" id="TIGR00071">
    <property type="entry name" value="hisT_truA"/>
    <property type="match status" value="1"/>
</dbReference>
<proteinExistence type="inferred from homology"/>
<dbReference type="InterPro" id="IPR020095">
    <property type="entry name" value="PsdUridine_synth_TruA_C"/>
</dbReference>
<dbReference type="PANTHER" id="PTHR11142:SF22">
    <property type="entry name" value="TRNA PSEUDOURIDINE SYNTHASE A 2"/>
    <property type="match status" value="1"/>
</dbReference>
<dbReference type="Pfam" id="PF01416">
    <property type="entry name" value="PseudoU_synth_1"/>
    <property type="match status" value="2"/>
</dbReference>
<dbReference type="Proteomes" id="UP000724672">
    <property type="component" value="Unassembled WGS sequence"/>
</dbReference>